<accession>A0ABS1CFJ3</accession>
<evidence type="ECO:0000256" key="1">
    <source>
        <dbReference type="ARBA" id="ARBA00004442"/>
    </source>
</evidence>
<keyword evidence="2 4" id="KW-0472">Membrane</keyword>
<proteinExistence type="predicted"/>
<gene>
    <name evidence="6" type="ORF">CKO31_05860</name>
</gene>
<keyword evidence="7" id="KW-1185">Reference proteome</keyword>
<dbReference type="PANTHER" id="PTHR30329:SF21">
    <property type="entry name" value="LIPOPROTEIN YIAD-RELATED"/>
    <property type="match status" value="1"/>
</dbReference>
<evidence type="ECO:0000256" key="2">
    <source>
        <dbReference type="ARBA" id="ARBA00023136"/>
    </source>
</evidence>
<dbReference type="PANTHER" id="PTHR30329">
    <property type="entry name" value="STATOR ELEMENT OF FLAGELLAR MOTOR COMPLEX"/>
    <property type="match status" value="1"/>
</dbReference>
<comment type="subcellular location">
    <subcellularLocation>
        <location evidence="1">Cell outer membrane</location>
    </subcellularLocation>
</comment>
<evidence type="ECO:0000256" key="4">
    <source>
        <dbReference type="PROSITE-ProRule" id="PRU00473"/>
    </source>
</evidence>
<evidence type="ECO:0000313" key="7">
    <source>
        <dbReference type="Proteomes" id="UP000748752"/>
    </source>
</evidence>
<evidence type="ECO:0000313" key="6">
    <source>
        <dbReference type="EMBL" id="MBK1630279.1"/>
    </source>
</evidence>
<evidence type="ECO:0000256" key="3">
    <source>
        <dbReference type="ARBA" id="ARBA00023237"/>
    </source>
</evidence>
<dbReference type="Proteomes" id="UP000748752">
    <property type="component" value="Unassembled WGS sequence"/>
</dbReference>
<keyword evidence="3" id="KW-0998">Cell outer membrane</keyword>
<dbReference type="InterPro" id="IPR050330">
    <property type="entry name" value="Bact_OuterMem_StrucFunc"/>
</dbReference>
<dbReference type="InterPro" id="IPR006665">
    <property type="entry name" value="OmpA-like"/>
</dbReference>
<dbReference type="Gene3D" id="3.30.1330.60">
    <property type="entry name" value="OmpA-like domain"/>
    <property type="match status" value="1"/>
</dbReference>
<reference evidence="6 7" key="1">
    <citation type="journal article" date="2020" name="Microorganisms">
        <title>Osmotic Adaptation and Compatible Solute Biosynthesis of Phototrophic Bacteria as Revealed from Genome Analyses.</title>
        <authorList>
            <person name="Imhoff J.F."/>
            <person name="Rahn T."/>
            <person name="Kunzel S."/>
            <person name="Keller A."/>
            <person name="Neulinger S.C."/>
        </authorList>
    </citation>
    <scope>NUCLEOTIDE SEQUENCE [LARGE SCALE GENOMIC DNA]</scope>
    <source>
        <strain evidence="6 7">DSM 6210</strain>
    </source>
</reference>
<dbReference type="InterPro" id="IPR006664">
    <property type="entry name" value="OMP_bac"/>
</dbReference>
<dbReference type="EMBL" id="NRRV01000010">
    <property type="protein sequence ID" value="MBK1630279.1"/>
    <property type="molecule type" value="Genomic_DNA"/>
</dbReference>
<dbReference type="PRINTS" id="PR01021">
    <property type="entry name" value="OMPADOMAIN"/>
</dbReference>
<dbReference type="PROSITE" id="PS51123">
    <property type="entry name" value="OMPA_2"/>
    <property type="match status" value="1"/>
</dbReference>
<protein>
    <recommendedName>
        <fullName evidence="5">OmpA-like domain-containing protein</fullName>
    </recommendedName>
</protein>
<name>A0ABS1CFJ3_9GAMM</name>
<evidence type="ECO:0000259" key="5">
    <source>
        <dbReference type="PROSITE" id="PS51123"/>
    </source>
</evidence>
<dbReference type="SUPFAM" id="SSF103088">
    <property type="entry name" value="OmpA-like"/>
    <property type="match status" value="1"/>
</dbReference>
<sequence length="279" mass="31281">MAYRKDPSALMQENRKVGKSCANAANIRYTNGADPCTCARCARRCKHACQRTTRCNRGPCSSTRHCLFCHHATFRESKMRHLTTLRTLALALPAAAALSFNAVAQEPDETYWYASGDPTVPEGQLWATSYGECWQSAAPDGPTNLPPCQVAEVRDPLVLRLQFALDRYGLDDILNPSALARLDEYIQDLKETPRDERLVIGGFTDKLGSWEHNLTLSENRANTIRNYMIDQGIPPSDIARVTGFSWDVPTEYKIGDLGPLENNPLRRRVVVREVLPENM</sequence>
<dbReference type="InterPro" id="IPR036737">
    <property type="entry name" value="OmpA-like_sf"/>
</dbReference>
<comment type="caution">
    <text evidence="6">The sequence shown here is derived from an EMBL/GenBank/DDBJ whole genome shotgun (WGS) entry which is preliminary data.</text>
</comment>
<organism evidence="6 7">
    <name type="scientific">Thiohalocapsa halophila</name>
    <dbReference type="NCBI Taxonomy" id="69359"/>
    <lineage>
        <taxon>Bacteria</taxon>
        <taxon>Pseudomonadati</taxon>
        <taxon>Pseudomonadota</taxon>
        <taxon>Gammaproteobacteria</taxon>
        <taxon>Chromatiales</taxon>
        <taxon>Chromatiaceae</taxon>
        <taxon>Thiohalocapsa</taxon>
    </lineage>
</organism>
<feature type="domain" description="OmpA-like" evidence="5">
    <location>
        <begin position="150"/>
        <end position="277"/>
    </location>
</feature>
<dbReference type="CDD" id="cd07185">
    <property type="entry name" value="OmpA_C-like"/>
    <property type="match status" value="1"/>
</dbReference>
<dbReference type="Pfam" id="PF00691">
    <property type="entry name" value="OmpA"/>
    <property type="match status" value="1"/>
</dbReference>